<feature type="domain" description="C2H2-type" evidence="10">
    <location>
        <begin position="87"/>
        <end position="114"/>
    </location>
</feature>
<evidence type="ECO:0000256" key="2">
    <source>
        <dbReference type="ARBA" id="ARBA00022723"/>
    </source>
</evidence>
<dbReference type="PANTHER" id="PTHR47772">
    <property type="entry name" value="ZINC FINGER PROTEIN 200"/>
    <property type="match status" value="1"/>
</dbReference>
<dbReference type="Gene3D" id="3.30.160.60">
    <property type="entry name" value="Classic Zinc Finger"/>
    <property type="match status" value="3"/>
</dbReference>
<comment type="caution">
    <text evidence="11">The sequence shown here is derived from an EMBL/GenBank/DDBJ whole genome shotgun (WGS) entry which is preliminary data.</text>
</comment>
<dbReference type="GO" id="GO:0005634">
    <property type="term" value="C:nucleus"/>
    <property type="evidence" value="ECO:0007669"/>
    <property type="project" value="UniProtKB-SubCell"/>
</dbReference>
<dbReference type="EMBL" id="BGZK01002278">
    <property type="protein sequence ID" value="GBP92489.1"/>
    <property type="molecule type" value="Genomic_DNA"/>
</dbReference>
<keyword evidence="8" id="KW-0539">Nucleus</keyword>
<dbReference type="GO" id="GO:0008270">
    <property type="term" value="F:zinc ion binding"/>
    <property type="evidence" value="ECO:0007669"/>
    <property type="project" value="UniProtKB-KW"/>
</dbReference>
<keyword evidence="4 9" id="KW-0863">Zinc-finger</keyword>
<dbReference type="SUPFAM" id="SSF57667">
    <property type="entry name" value="beta-beta-alpha zinc fingers"/>
    <property type="match status" value="3"/>
</dbReference>
<evidence type="ECO:0000256" key="7">
    <source>
        <dbReference type="ARBA" id="ARBA00023163"/>
    </source>
</evidence>
<dbReference type="PROSITE" id="PS50157">
    <property type="entry name" value="ZINC_FINGER_C2H2_2"/>
    <property type="match status" value="4"/>
</dbReference>
<feature type="domain" description="C2H2-type" evidence="10">
    <location>
        <begin position="115"/>
        <end position="142"/>
    </location>
</feature>
<sequence length="293" mass="35070">MTEKNVAKGDCKRNSGAPYHIDSALEMKRKVERIRLQKRKILRIRSYGRVGSGAQSDRRARVSRLLNTDRKSTMLSDVCIRATKKRYKCKQCEYSAWRPEHLKRHSRVHSGHKLYKCRQCEYSTPELDKMFRHFRFHLGDQPYKCRRCEYRAADMGDVLRHFRVHMSGQPYKCKRCDYSTCEVGDIRRHVFMHNAEKNYECMHYEYESCANERAMIHLRSHSKKKRANCEECLQNIYNVKTMEKIVKIHTCPKPFGCMQCRYKTFELVRLKMHMLFYGHMLGSVDMKLLQKIF</sequence>
<dbReference type="InterPro" id="IPR050636">
    <property type="entry name" value="C2H2-ZF_domain-containing"/>
</dbReference>
<name>A0A4C1ZZU5_EUMVA</name>
<feature type="domain" description="C2H2-type" evidence="10">
    <location>
        <begin position="143"/>
        <end position="170"/>
    </location>
</feature>
<keyword evidence="7" id="KW-0804">Transcription</keyword>
<keyword evidence="3" id="KW-0677">Repeat</keyword>
<keyword evidence="6" id="KW-0805">Transcription regulation</keyword>
<feature type="domain" description="C2H2-type" evidence="10">
    <location>
        <begin position="171"/>
        <end position="198"/>
    </location>
</feature>
<dbReference type="Proteomes" id="UP000299102">
    <property type="component" value="Unassembled WGS sequence"/>
</dbReference>
<keyword evidence="12" id="KW-1185">Reference proteome</keyword>
<keyword evidence="5" id="KW-0862">Zinc</keyword>
<evidence type="ECO:0000256" key="1">
    <source>
        <dbReference type="ARBA" id="ARBA00004123"/>
    </source>
</evidence>
<evidence type="ECO:0000313" key="11">
    <source>
        <dbReference type="EMBL" id="GBP92489.1"/>
    </source>
</evidence>
<evidence type="ECO:0000259" key="10">
    <source>
        <dbReference type="PROSITE" id="PS50157"/>
    </source>
</evidence>
<dbReference type="PANTHER" id="PTHR47772:SF13">
    <property type="entry name" value="GASTRULA ZINC FINGER PROTEIN XLCGF49.1-LIKE-RELATED"/>
    <property type="match status" value="1"/>
</dbReference>
<proteinExistence type="predicted"/>
<dbReference type="FunFam" id="3.30.160.60:FF:000100">
    <property type="entry name" value="Zinc finger 45-like"/>
    <property type="match status" value="1"/>
</dbReference>
<reference evidence="11 12" key="1">
    <citation type="journal article" date="2019" name="Commun. Biol.">
        <title>The bagworm genome reveals a unique fibroin gene that provides high tensile strength.</title>
        <authorList>
            <person name="Kono N."/>
            <person name="Nakamura H."/>
            <person name="Ohtoshi R."/>
            <person name="Tomita M."/>
            <person name="Numata K."/>
            <person name="Arakawa K."/>
        </authorList>
    </citation>
    <scope>NUCLEOTIDE SEQUENCE [LARGE SCALE GENOMIC DNA]</scope>
</reference>
<dbReference type="STRING" id="151549.A0A4C1ZZU5"/>
<organism evidence="11 12">
    <name type="scientific">Eumeta variegata</name>
    <name type="common">Bagworm moth</name>
    <name type="synonym">Eumeta japonica</name>
    <dbReference type="NCBI Taxonomy" id="151549"/>
    <lineage>
        <taxon>Eukaryota</taxon>
        <taxon>Metazoa</taxon>
        <taxon>Ecdysozoa</taxon>
        <taxon>Arthropoda</taxon>
        <taxon>Hexapoda</taxon>
        <taxon>Insecta</taxon>
        <taxon>Pterygota</taxon>
        <taxon>Neoptera</taxon>
        <taxon>Endopterygota</taxon>
        <taxon>Lepidoptera</taxon>
        <taxon>Glossata</taxon>
        <taxon>Ditrysia</taxon>
        <taxon>Tineoidea</taxon>
        <taxon>Psychidae</taxon>
        <taxon>Oiketicinae</taxon>
        <taxon>Eumeta</taxon>
    </lineage>
</organism>
<keyword evidence="2" id="KW-0479">Metal-binding</keyword>
<evidence type="ECO:0000256" key="5">
    <source>
        <dbReference type="ARBA" id="ARBA00022833"/>
    </source>
</evidence>
<protein>
    <submittedName>
        <fullName evidence="11">Zinc finger protein 271</fullName>
    </submittedName>
</protein>
<accession>A0A4C1ZZU5</accession>
<evidence type="ECO:0000256" key="6">
    <source>
        <dbReference type="ARBA" id="ARBA00023015"/>
    </source>
</evidence>
<evidence type="ECO:0000313" key="12">
    <source>
        <dbReference type="Proteomes" id="UP000299102"/>
    </source>
</evidence>
<comment type="subcellular location">
    <subcellularLocation>
        <location evidence="1">Nucleus</location>
    </subcellularLocation>
</comment>
<dbReference type="OrthoDB" id="6077919at2759"/>
<gene>
    <name evidence="11" type="primary">ZNF271</name>
    <name evidence="11" type="ORF">EVAR_67544_1</name>
</gene>
<evidence type="ECO:0000256" key="3">
    <source>
        <dbReference type="ARBA" id="ARBA00022737"/>
    </source>
</evidence>
<evidence type="ECO:0000256" key="9">
    <source>
        <dbReference type="PROSITE-ProRule" id="PRU00042"/>
    </source>
</evidence>
<dbReference type="InterPro" id="IPR036236">
    <property type="entry name" value="Znf_C2H2_sf"/>
</dbReference>
<dbReference type="SMART" id="SM00355">
    <property type="entry name" value="ZnF_C2H2"/>
    <property type="match status" value="5"/>
</dbReference>
<dbReference type="InterPro" id="IPR013087">
    <property type="entry name" value="Znf_C2H2_type"/>
</dbReference>
<dbReference type="AlphaFoldDB" id="A0A4C1ZZU5"/>
<evidence type="ECO:0000256" key="8">
    <source>
        <dbReference type="ARBA" id="ARBA00023242"/>
    </source>
</evidence>
<evidence type="ECO:0000256" key="4">
    <source>
        <dbReference type="ARBA" id="ARBA00022771"/>
    </source>
</evidence>